<accession>A0A4S2N4U0</accession>
<keyword evidence="2" id="KW-0698">rRNA processing</keyword>
<protein>
    <recommendedName>
        <fullName evidence="6">Pre-rRNA-processing protein TSR2</fullName>
    </recommendedName>
</protein>
<proteinExistence type="inferred from homology"/>
<dbReference type="AlphaFoldDB" id="A0A4S2N4U0"/>
<feature type="region of interest" description="Disordered" evidence="3">
    <location>
        <begin position="129"/>
        <end position="194"/>
    </location>
</feature>
<dbReference type="GO" id="GO:0006364">
    <property type="term" value="P:rRNA processing"/>
    <property type="evidence" value="ECO:0007669"/>
    <property type="project" value="UniProtKB-KW"/>
</dbReference>
<dbReference type="STRING" id="341454.A0A4S2N4U0"/>
<dbReference type="EMBL" id="ML220113">
    <property type="protein sequence ID" value="TGZ84211.1"/>
    <property type="molecule type" value="Genomic_DNA"/>
</dbReference>
<dbReference type="PANTHER" id="PTHR21250">
    <property type="entry name" value="PRE-RRNA-PROCESSING PROTEIN TSR2 HOMOLOG"/>
    <property type="match status" value="1"/>
</dbReference>
<sequence length="194" mass="21560">MSTADQPTPTAPVSTFSTTQIAKWEQGVALILNNWRALTDAVSCQWGGPDSADKRDWLCGTVADLFVERPETDTEDVEDVLLQVMADEFEVNLEDDSAYLVAQTVMKLKDQIAIGNFADVDEMQRLWEERGTRRSGPAPVVQEIEEEAGSSEDEDEDTEMQDAPTAPAEPRQRIEPVVDEDGFELVQKRGGRRG</sequence>
<evidence type="ECO:0000256" key="1">
    <source>
        <dbReference type="ARBA" id="ARBA00006524"/>
    </source>
</evidence>
<dbReference type="Proteomes" id="UP000298138">
    <property type="component" value="Unassembled WGS sequence"/>
</dbReference>
<feature type="compositionally biased region" description="Acidic residues" evidence="3">
    <location>
        <begin position="143"/>
        <end position="160"/>
    </location>
</feature>
<gene>
    <name evidence="4" type="ORF">EX30DRAFT_338757</name>
</gene>
<keyword evidence="5" id="KW-1185">Reference proteome</keyword>
<comment type="similarity">
    <text evidence="1">Belongs to the TSR2 family.</text>
</comment>
<dbReference type="InParanoid" id="A0A4S2N4U0"/>
<name>A0A4S2N4U0_9PEZI</name>
<evidence type="ECO:0000256" key="2">
    <source>
        <dbReference type="ARBA" id="ARBA00022552"/>
    </source>
</evidence>
<evidence type="ECO:0000256" key="3">
    <source>
        <dbReference type="SAM" id="MobiDB-lite"/>
    </source>
</evidence>
<evidence type="ECO:0000313" key="4">
    <source>
        <dbReference type="EMBL" id="TGZ84211.1"/>
    </source>
</evidence>
<dbReference type="FunCoup" id="A0A4S2N4U0">
    <property type="interactions" value="155"/>
</dbReference>
<dbReference type="OrthoDB" id="263560at2759"/>
<dbReference type="Pfam" id="PF10273">
    <property type="entry name" value="WGG"/>
    <property type="match status" value="1"/>
</dbReference>
<dbReference type="InterPro" id="IPR019398">
    <property type="entry name" value="Pre-rRNA_process_TSR2"/>
</dbReference>
<organism evidence="4 5">
    <name type="scientific">Ascodesmis nigricans</name>
    <dbReference type="NCBI Taxonomy" id="341454"/>
    <lineage>
        <taxon>Eukaryota</taxon>
        <taxon>Fungi</taxon>
        <taxon>Dikarya</taxon>
        <taxon>Ascomycota</taxon>
        <taxon>Pezizomycotina</taxon>
        <taxon>Pezizomycetes</taxon>
        <taxon>Pezizales</taxon>
        <taxon>Ascodesmidaceae</taxon>
        <taxon>Ascodesmis</taxon>
    </lineage>
</organism>
<reference evidence="4 5" key="1">
    <citation type="submission" date="2019-04" db="EMBL/GenBank/DDBJ databases">
        <title>Comparative genomics and transcriptomics to analyze fruiting body development in filamentous ascomycetes.</title>
        <authorList>
            <consortium name="DOE Joint Genome Institute"/>
            <person name="Lutkenhaus R."/>
            <person name="Traeger S."/>
            <person name="Breuer J."/>
            <person name="Kuo A."/>
            <person name="Lipzen A."/>
            <person name="Pangilinan J."/>
            <person name="Dilworth D."/>
            <person name="Sandor L."/>
            <person name="Poggeler S."/>
            <person name="Barry K."/>
            <person name="Grigoriev I.V."/>
            <person name="Nowrousian M."/>
        </authorList>
    </citation>
    <scope>NUCLEOTIDE SEQUENCE [LARGE SCALE GENOMIC DNA]</scope>
    <source>
        <strain evidence="4 5">CBS 389.68</strain>
    </source>
</reference>
<evidence type="ECO:0000313" key="5">
    <source>
        <dbReference type="Proteomes" id="UP000298138"/>
    </source>
</evidence>
<evidence type="ECO:0008006" key="6">
    <source>
        <dbReference type="Google" id="ProtNLM"/>
    </source>
</evidence>